<feature type="domain" description="Serine/threonine specific protein phosphatases" evidence="1">
    <location>
        <begin position="62"/>
        <end position="67"/>
    </location>
</feature>
<dbReference type="PROSITE" id="PS00125">
    <property type="entry name" value="SER_THR_PHOSPHATASE"/>
    <property type="match status" value="1"/>
</dbReference>
<dbReference type="AlphaFoldDB" id="A0A9D1XNT5"/>
<sequence>MPKNIYVLSDIHGHYNVFIKMLEKIKFSDDDVLYILGDCCDRGPDSLKIYLYIQKFKNIHLIRGNHEIMMRDAFIADDPTSSQGRMWAQNGGNKTAHSYHEYLQKKALNEFDYKIVKAAFYKMMIDYVNKCPSFIEINCNGQDYVLIHAGINPEKGLYEQTEEECAWMREYFFMSKGLDNKIIIFGHTPTCYIHQKKDCFDIWHDPVFKDKIGIDGGLGPFDKGQLNCICLNTMEVFVVKKSEVLEAAKNI</sequence>
<name>A0A9D1XNT5_9FIRM</name>
<dbReference type="Pfam" id="PF00149">
    <property type="entry name" value="Metallophos"/>
    <property type="match status" value="1"/>
</dbReference>
<proteinExistence type="predicted"/>
<dbReference type="InterPro" id="IPR004843">
    <property type="entry name" value="Calcineurin-like_PHP"/>
</dbReference>
<dbReference type="SUPFAM" id="SSF56300">
    <property type="entry name" value="Metallo-dependent phosphatases"/>
    <property type="match status" value="1"/>
</dbReference>
<dbReference type="GO" id="GO:0005737">
    <property type="term" value="C:cytoplasm"/>
    <property type="evidence" value="ECO:0007669"/>
    <property type="project" value="TreeGrafter"/>
</dbReference>
<dbReference type="InterPro" id="IPR050126">
    <property type="entry name" value="Ap4A_hydrolase"/>
</dbReference>
<dbReference type="GO" id="GO:0110154">
    <property type="term" value="P:RNA decapping"/>
    <property type="evidence" value="ECO:0007669"/>
    <property type="project" value="TreeGrafter"/>
</dbReference>
<dbReference type="InterPro" id="IPR006186">
    <property type="entry name" value="Ser/Thr-sp_prot-phosphatase"/>
</dbReference>
<evidence type="ECO:0000313" key="3">
    <source>
        <dbReference type="Proteomes" id="UP000886724"/>
    </source>
</evidence>
<evidence type="ECO:0000313" key="2">
    <source>
        <dbReference type="EMBL" id="HIX82477.1"/>
    </source>
</evidence>
<organism evidence="2 3">
    <name type="scientific">Candidatus Erysipelatoclostridium merdavium</name>
    <dbReference type="NCBI Taxonomy" id="2838566"/>
    <lineage>
        <taxon>Bacteria</taxon>
        <taxon>Bacillati</taxon>
        <taxon>Bacillota</taxon>
        <taxon>Erysipelotrichia</taxon>
        <taxon>Erysipelotrichales</taxon>
        <taxon>Erysipelotrichales incertae sedis</taxon>
    </lineage>
</organism>
<protein>
    <submittedName>
        <fullName evidence="2">Metallophosphoesterase</fullName>
    </submittedName>
</protein>
<dbReference type="GO" id="GO:0016791">
    <property type="term" value="F:phosphatase activity"/>
    <property type="evidence" value="ECO:0007669"/>
    <property type="project" value="TreeGrafter"/>
</dbReference>
<dbReference type="EMBL" id="DXET01000243">
    <property type="protein sequence ID" value="HIX82477.1"/>
    <property type="molecule type" value="Genomic_DNA"/>
</dbReference>
<dbReference type="Proteomes" id="UP000886724">
    <property type="component" value="Unassembled WGS sequence"/>
</dbReference>
<reference evidence="2" key="1">
    <citation type="journal article" date="2021" name="PeerJ">
        <title>Extensive microbial diversity within the chicken gut microbiome revealed by metagenomics and culture.</title>
        <authorList>
            <person name="Gilroy R."/>
            <person name="Ravi A."/>
            <person name="Getino M."/>
            <person name="Pursley I."/>
            <person name="Horton D.L."/>
            <person name="Alikhan N.F."/>
            <person name="Baker D."/>
            <person name="Gharbi K."/>
            <person name="Hall N."/>
            <person name="Watson M."/>
            <person name="Adriaenssens E.M."/>
            <person name="Foster-Nyarko E."/>
            <person name="Jarju S."/>
            <person name="Secka A."/>
            <person name="Antonio M."/>
            <person name="Oren A."/>
            <person name="Chaudhuri R.R."/>
            <person name="La Ragione R."/>
            <person name="Hildebrand F."/>
            <person name="Pallen M.J."/>
        </authorList>
    </citation>
    <scope>NUCLEOTIDE SEQUENCE</scope>
    <source>
        <strain evidence="2">ChiGjej1B1-14440</strain>
    </source>
</reference>
<dbReference type="PANTHER" id="PTHR42850:SF4">
    <property type="entry name" value="ZINC-DEPENDENT ENDOPOLYPHOSPHATASE"/>
    <property type="match status" value="1"/>
</dbReference>
<dbReference type="InterPro" id="IPR029052">
    <property type="entry name" value="Metallo-depent_PP-like"/>
</dbReference>
<dbReference type="PANTHER" id="PTHR42850">
    <property type="entry name" value="METALLOPHOSPHOESTERASE"/>
    <property type="match status" value="1"/>
</dbReference>
<gene>
    <name evidence="2" type="ORF">H9980_11005</name>
</gene>
<reference evidence="2" key="2">
    <citation type="submission" date="2021-04" db="EMBL/GenBank/DDBJ databases">
        <authorList>
            <person name="Gilroy R."/>
        </authorList>
    </citation>
    <scope>NUCLEOTIDE SEQUENCE</scope>
    <source>
        <strain evidence="2">ChiGjej1B1-14440</strain>
    </source>
</reference>
<accession>A0A9D1XNT5</accession>
<dbReference type="GO" id="GO:0008803">
    <property type="term" value="F:bis(5'-nucleosyl)-tetraphosphatase (symmetrical) activity"/>
    <property type="evidence" value="ECO:0007669"/>
    <property type="project" value="TreeGrafter"/>
</dbReference>
<evidence type="ECO:0000259" key="1">
    <source>
        <dbReference type="PROSITE" id="PS00125"/>
    </source>
</evidence>
<dbReference type="Gene3D" id="3.60.21.10">
    <property type="match status" value="1"/>
</dbReference>
<comment type="caution">
    <text evidence="2">The sequence shown here is derived from an EMBL/GenBank/DDBJ whole genome shotgun (WGS) entry which is preliminary data.</text>
</comment>